<sequence>TTPAGAISWLPWATGTHWMNVSWGSQSVSIEITVNTGAPSYFIITGDSMIEAGNTTSLDIEVYDQKGNQKDRSSSGTLTWGVANGAMNNATGAFTGNQIGTWTVWVDSDLGIHSERSIDVTYGDIADVEVTAVGPSNTIIVTSSPTLDSISMTSDDLVTLNVVRIDVQGNRETVDLPISGWTWLNGVVNAGSPTTWDASDQGSSWVKATIEGINVVIPMAVDHGIPISIEARAQNLVLVSGQDSATISAFTSDADGNEWSVSASWSMDTTGLPSGGESWLEDYGTTAVFEAVLVGDWTVNVLYVFSVPVIGEQSVYSDVTFTVMPGQLNSITTAEDDTITADQTHDLMPDARDVHGNDLPEESLQWLEWDST</sequence>
<proteinExistence type="predicted"/>
<organism evidence="1">
    <name type="scientific">marine metagenome</name>
    <dbReference type="NCBI Taxonomy" id="408172"/>
    <lineage>
        <taxon>unclassified sequences</taxon>
        <taxon>metagenomes</taxon>
        <taxon>ecological metagenomes</taxon>
    </lineage>
</organism>
<accession>A0A382N9I5</accession>
<feature type="non-terminal residue" evidence="1">
    <location>
        <position position="372"/>
    </location>
</feature>
<dbReference type="EMBL" id="UINC01098460">
    <property type="protein sequence ID" value="SVC56995.1"/>
    <property type="molecule type" value="Genomic_DNA"/>
</dbReference>
<reference evidence="1" key="1">
    <citation type="submission" date="2018-05" db="EMBL/GenBank/DDBJ databases">
        <authorList>
            <person name="Lanie J.A."/>
            <person name="Ng W.-L."/>
            <person name="Kazmierczak K.M."/>
            <person name="Andrzejewski T.M."/>
            <person name="Davidsen T.M."/>
            <person name="Wayne K.J."/>
            <person name="Tettelin H."/>
            <person name="Glass J.I."/>
            <person name="Rusch D."/>
            <person name="Podicherti R."/>
            <person name="Tsui H.-C.T."/>
            <person name="Winkler M.E."/>
        </authorList>
    </citation>
    <scope>NUCLEOTIDE SEQUENCE</scope>
</reference>
<dbReference type="AlphaFoldDB" id="A0A382N9I5"/>
<gene>
    <name evidence="1" type="ORF">METZ01_LOCUS309849</name>
</gene>
<protein>
    <submittedName>
        <fullName evidence="1">Uncharacterized protein</fullName>
    </submittedName>
</protein>
<feature type="non-terminal residue" evidence="1">
    <location>
        <position position="1"/>
    </location>
</feature>
<name>A0A382N9I5_9ZZZZ</name>
<evidence type="ECO:0000313" key="1">
    <source>
        <dbReference type="EMBL" id="SVC56995.1"/>
    </source>
</evidence>